<evidence type="ECO:0000313" key="3">
    <source>
        <dbReference type="EMBL" id="KAA6402549.1"/>
    </source>
</evidence>
<feature type="compositionally biased region" description="Polar residues" evidence="1">
    <location>
        <begin position="1"/>
        <end position="19"/>
    </location>
</feature>
<reference evidence="3 4" key="1">
    <citation type="submission" date="2019-03" db="EMBL/GenBank/DDBJ databases">
        <title>Single cell metagenomics reveals metabolic interactions within the superorganism composed of flagellate Streblomastix strix and complex community of Bacteroidetes bacteria on its surface.</title>
        <authorList>
            <person name="Treitli S.C."/>
            <person name="Kolisko M."/>
            <person name="Husnik F."/>
            <person name="Keeling P."/>
            <person name="Hampl V."/>
        </authorList>
    </citation>
    <scope>NUCLEOTIDE SEQUENCE [LARGE SCALE GENOMIC DNA]</scope>
    <source>
        <strain evidence="3">ST1C</strain>
    </source>
</reference>
<evidence type="ECO:0000313" key="4">
    <source>
        <dbReference type="Proteomes" id="UP000324800"/>
    </source>
</evidence>
<dbReference type="Pfam" id="PF16242">
    <property type="entry name" value="Pyrid_ox_like"/>
    <property type="match status" value="1"/>
</dbReference>
<accession>A0A5J4X7N8</accession>
<dbReference type="EMBL" id="SNRW01000217">
    <property type="protein sequence ID" value="KAA6402549.1"/>
    <property type="molecule type" value="Genomic_DNA"/>
</dbReference>
<organism evidence="3 4">
    <name type="scientific">Streblomastix strix</name>
    <dbReference type="NCBI Taxonomy" id="222440"/>
    <lineage>
        <taxon>Eukaryota</taxon>
        <taxon>Metamonada</taxon>
        <taxon>Preaxostyla</taxon>
        <taxon>Oxymonadida</taxon>
        <taxon>Streblomastigidae</taxon>
        <taxon>Streblomastix</taxon>
    </lineage>
</organism>
<comment type="caution">
    <text evidence="3">The sequence shown here is derived from an EMBL/GenBank/DDBJ whole genome shotgun (WGS) entry which is preliminary data.</text>
</comment>
<evidence type="ECO:0000259" key="2">
    <source>
        <dbReference type="Pfam" id="PF16242"/>
    </source>
</evidence>
<feature type="domain" description="General stress protein FMN-binding split barrel" evidence="2">
    <location>
        <begin position="216"/>
        <end position="325"/>
    </location>
</feature>
<name>A0A5J4X7N8_9EUKA</name>
<dbReference type="PANTHER" id="PTHR34818:SF1">
    <property type="entry name" value="PROTEIN BLI-3"/>
    <property type="match status" value="1"/>
</dbReference>
<dbReference type="Gene3D" id="2.30.110.10">
    <property type="entry name" value="Electron Transport, Fmn-binding Protein, Chain A"/>
    <property type="match status" value="3"/>
</dbReference>
<evidence type="ECO:0000256" key="1">
    <source>
        <dbReference type="SAM" id="MobiDB-lite"/>
    </source>
</evidence>
<gene>
    <name evidence="3" type="ORF">EZS28_001917</name>
</gene>
<sequence>MKKQVFSKTESPSENQNHFSAFAKMSDHQSKRVRLDETEKDVEDGVGSNTLTEAEKFLLTLKENFMWSILTTTDKLHPAPRVVNLHHIPEFGFLITTRSYYSKMEQIGKNPIGTISVYPGKGMETAVAHVSLSVTKDQKVLDAAWDDYMLKLGYSGKTDEIYRVILIKVHSVRFGKDIYSGVPIDGSIYDHIGQDEVAPLPSGPFKTKEISELLKKTFSPMKNGNLITMNGLEHDSRIMTFIHQDGIGLFSITQIGSRKMKQIVANANVSLLIEDRVQMSQIVVDAVAKICSNPEIKKKIWNDGMKQYGYSGPDDEKLVVILFTPRRVILHTLTAPRPDILEPNAEVLVCEPIQYDKDVQILKSLSRLDTIVHLTTIDENVIPHCRIVGSHAMGTIMYSPVLGFFFTCRSIGNKTKHLGDNSHAIITGYKDSTGDSFVIECEIAVQSDKQVLISTWNPFMQKIGYIDPENTIRAVLQINVTKAEYMNVKDFYACLTKK</sequence>
<dbReference type="Proteomes" id="UP000324800">
    <property type="component" value="Unassembled WGS sequence"/>
</dbReference>
<dbReference type="SUPFAM" id="SSF50475">
    <property type="entry name" value="FMN-binding split barrel"/>
    <property type="match status" value="3"/>
</dbReference>
<dbReference type="InterPro" id="IPR038725">
    <property type="entry name" value="YdaG_split_barrel_FMN-bd"/>
</dbReference>
<dbReference type="InterPro" id="IPR052917">
    <property type="entry name" value="Stress-Dev_Protein"/>
</dbReference>
<dbReference type="AlphaFoldDB" id="A0A5J4X7N8"/>
<dbReference type="InterPro" id="IPR012349">
    <property type="entry name" value="Split_barrel_FMN-bd"/>
</dbReference>
<proteinExistence type="predicted"/>
<dbReference type="PANTHER" id="PTHR34818">
    <property type="entry name" value="PROTEIN BLI-3"/>
    <property type="match status" value="1"/>
</dbReference>
<protein>
    <recommendedName>
        <fullName evidence="2">General stress protein FMN-binding split barrel domain-containing protein</fullName>
    </recommendedName>
</protein>
<feature type="region of interest" description="Disordered" evidence="1">
    <location>
        <begin position="1"/>
        <end position="26"/>
    </location>
</feature>